<accession>A0AAE1AK33</accession>
<name>A0AAE1AK33_9GAST</name>
<evidence type="ECO:0000256" key="1">
    <source>
        <dbReference type="SAM" id="MobiDB-lite"/>
    </source>
</evidence>
<dbReference type="Proteomes" id="UP001283361">
    <property type="component" value="Unassembled WGS sequence"/>
</dbReference>
<organism evidence="2 3">
    <name type="scientific">Elysia crispata</name>
    <name type="common">lettuce slug</name>
    <dbReference type="NCBI Taxonomy" id="231223"/>
    <lineage>
        <taxon>Eukaryota</taxon>
        <taxon>Metazoa</taxon>
        <taxon>Spiralia</taxon>
        <taxon>Lophotrochozoa</taxon>
        <taxon>Mollusca</taxon>
        <taxon>Gastropoda</taxon>
        <taxon>Heterobranchia</taxon>
        <taxon>Euthyneura</taxon>
        <taxon>Panpulmonata</taxon>
        <taxon>Sacoglossa</taxon>
        <taxon>Placobranchoidea</taxon>
        <taxon>Plakobranchidae</taxon>
        <taxon>Elysia</taxon>
    </lineage>
</organism>
<sequence length="435" mass="47728">MEELGKRLSSGPAGQTPVTRDGSPALGLGAATDHVPLNLSRGGRGLQAIVTARPVREKHWTIIVGGTLLGPSHARETLDNYCGWDLARTQPCARNTGQLLWVGPCSDPAMREKHWTIIVGGTLLGPSHARETLDNYCGWDLARTQPCARNTGQLLWVGPCSDPAMREKHWTIIVGGTLLGPSHARETLDNYCGWDLARTQPCARNTGQLLWVGPCSDPAMREKHWTIIVGGTFARTQPCARNTGQLLWVGPCSDPAMREKHWTIIVGGTLLGPSHARETLDNYCGWDLARTQPCARNTGQLLWVGPCSDPAMREKHWTIIVGGTLLGPSHARETLDNYCGWDLARTQPCARIVFDQSCNYLQNFLPRKRFQRTGYPDKALVVPQSLSYRVLVLTSTQIRRWLYHKACPIGCWCSLVPGPGAGCTTKLVLPDAGAH</sequence>
<protein>
    <submittedName>
        <fullName evidence="2">Uncharacterized protein</fullName>
    </submittedName>
</protein>
<reference evidence="2" key="1">
    <citation type="journal article" date="2023" name="G3 (Bethesda)">
        <title>A reference genome for the long-term kleptoplast-retaining sea slug Elysia crispata morphotype clarki.</title>
        <authorList>
            <person name="Eastman K.E."/>
            <person name="Pendleton A.L."/>
            <person name="Shaikh M.A."/>
            <person name="Suttiyut T."/>
            <person name="Ogas R."/>
            <person name="Tomko P."/>
            <person name="Gavelis G."/>
            <person name="Widhalm J.R."/>
            <person name="Wisecaver J.H."/>
        </authorList>
    </citation>
    <scope>NUCLEOTIDE SEQUENCE</scope>
    <source>
        <strain evidence="2">ECLA1</strain>
    </source>
</reference>
<evidence type="ECO:0000313" key="2">
    <source>
        <dbReference type="EMBL" id="KAK3789279.1"/>
    </source>
</evidence>
<dbReference type="AlphaFoldDB" id="A0AAE1AK33"/>
<evidence type="ECO:0000313" key="3">
    <source>
        <dbReference type="Proteomes" id="UP001283361"/>
    </source>
</evidence>
<keyword evidence="3" id="KW-1185">Reference proteome</keyword>
<proteinExistence type="predicted"/>
<comment type="caution">
    <text evidence="2">The sequence shown here is derived from an EMBL/GenBank/DDBJ whole genome shotgun (WGS) entry which is preliminary data.</text>
</comment>
<feature type="region of interest" description="Disordered" evidence="1">
    <location>
        <begin position="1"/>
        <end position="29"/>
    </location>
</feature>
<dbReference type="EMBL" id="JAWDGP010001678">
    <property type="protein sequence ID" value="KAK3789279.1"/>
    <property type="molecule type" value="Genomic_DNA"/>
</dbReference>
<gene>
    <name evidence="2" type="ORF">RRG08_001669</name>
</gene>